<dbReference type="Gene3D" id="1.10.1170.10">
    <property type="entry name" value="Inhibitor Of Apoptosis Protein (2mihbC-IAP-1), Chain A"/>
    <property type="match status" value="3"/>
</dbReference>
<dbReference type="InterPro" id="IPR001841">
    <property type="entry name" value="Znf_RING"/>
</dbReference>
<evidence type="ECO:0000256" key="4">
    <source>
        <dbReference type="ARBA" id="ARBA00022771"/>
    </source>
</evidence>
<dbReference type="FunFam" id="1.10.1170.10:FF:000002">
    <property type="entry name" value="Baculoviral IAP repeat containing 7"/>
    <property type="match status" value="1"/>
</dbReference>
<keyword evidence="5" id="KW-0862">Zinc</keyword>
<evidence type="ECO:0000256" key="2">
    <source>
        <dbReference type="ARBA" id="ARBA00022703"/>
    </source>
</evidence>
<dbReference type="PANTHER" id="PTHR10044">
    <property type="entry name" value="INHIBITOR OF APOPTOSIS"/>
    <property type="match status" value="1"/>
</dbReference>
<dbReference type="GO" id="GO:0043027">
    <property type="term" value="F:cysteine-type endopeptidase inhibitor activity involved in apoptotic process"/>
    <property type="evidence" value="ECO:0007669"/>
    <property type="project" value="UniProtKB-ARBA"/>
</dbReference>
<proteinExistence type="inferred from homology"/>
<dbReference type="GO" id="GO:0006915">
    <property type="term" value="P:apoptotic process"/>
    <property type="evidence" value="ECO:0007669"/>
    <property type="project" value="UniProtKB-KW"/>
</dbReference>
<evidence type="ECO:0000256" key="5">
    <source>
        <dbReference type="ARBA" id="ARBA00022833"/>
    </source>
</evidence>
<dbReference type="AlphaFoldDB" id="A0ABD2BFP5"/>
<dbReference type="InterPro" id="IPR001370">
    <property type="entry name" value="BIR_rpt"/>
</dbReference>
<dbReference type="PROSITE" id="PS50089">
    <property type="entry name" value="ZF_RING_2"/>
    <property type="match status" value="1"/>
</dbReference>
<keyword evidence="10" id="KW-1185">Reference proteome</keyword>
<feature type="domain" description="RING-type" evidence="8">
    <location>
        <begin position="549"/>
        <end position="584"/>
    </location>
</feature>
<gene>
    <name evidence="9" type="ORF">V1477_015394</name>
</gene>
<name>A0ABD2BFP5_VESMC</name>
<dbReference type="GO" id="GO:0005829">
    <property type="term" value="C:cytosol"/>
    <property type="evidence" value="ECO:0007669"/>
    <property type="project" value="UniProtKB-ARBA"/>
</dbReference>
<dbReference type="Gene3D" id="1.10.8.10">
    <property type="entry name" value="DNA helicase RuvA subunit, C-terminal domain"/>
    <property type="match status" value="1"/>
</dbReference>
<dbReference type="GO" id="GO:0010604">
    <property type="term" value="P:positive regulation of macromolecule metabolic process"/>
    <property type="evidence" value="ECO:0007669"/>
    <property type="project" value="UniProtKB-ARBA"/>
</dbReference>
<dbReference type="GO" id="GO:0008270">
    <property type="term" value="F:zinc ion binding"/>
    <property type="evidence" value="ECO:0007669"/>
    <property type="project" value="UniProtKB-KW"/>
</dbReference>
<dbReference type="GO" id="GO:0022416">
    <property type="term" value="P:chaeta development"/>
    <property type="evidence" value="ECO:0007669"/>
    <property type="project" value="UniProtKB-ARBA"/>
</dbReference>
<dbReference type="PANTHER" id="PTHR10044:SF139">
    <property type="entry name" value="DEATH-ASSOCIATED INHIBITOR OF APOPTOSIS 2"/>
    <property type="match status" value="1"/>
</dbReference>
<dbReference type="FunFam" id="1.10.1170.10:FF:000003">
    <property type="entry name" value="E3 ubiquitin-protein ligase XIAP"/>
    <property type="match status" value="1"/>
</dbReference>
<evidence type="ECO:0000259" key="8">
    <source>
        <dbReference type="PROSITE" id="PS50089"/>
    </source>
</evidence>
<evidence type="ECO:0000256" key="7">
    <source>
        <dbReference type="SAM" id="MobiDB-lite"/>
    </source>
</evidence>
<feature type="compositionally biased region" description="Polar residues" evidence="7">
    <location>
        <begin position="504"/>
        <end position="516"/>
    </location>
</feature>
<reference evidence="9 10" key="1">
    <citation type="journal article" date="2024" name="Ann. Entomol. Soc. Am.">
        <title>Genomic analyses of the southern and eastern yellowjacket wasps (Hymenoptera: Vespidae) reveal evolutionary signatures of social life.</title>
        <authorList>
            <person name="Catto M.A."/>
            <person name="Caine P.B."/>
            <person name="Orr S.E."/>
            <person name="Hunt B.G."/>
            <person name="Goodisman M.A.D."/>
        </authorList>
    </citation>
    <scope>NUCLEOTIDE SEQUENCE [LARGE SCALE GENOMIC DNA]</scope>
    <source>
        <strain evidence="9">232</strain>
        <tissue evidence="9">Head and thorax</tissue>
    </source>
</reference>
<dbReference type="InterPro" id="IPR013083">
    <property type="entry name" value="Znf_RING/FYVE/PHD"/>
</dbReference>
<dbReference type="CDD" id="cd16713">
    <property type="entry name" value="RING-HC_BIRC2_3_7"/>
    <property type="match status" value="1"/>
</dbReference>
<feature type="compositionally biased region" description="Polar residues" evidence="7">
    <location>
        <begin position="483"/>
        <end position="492"/>
    </location>
</feature>
<comment type="similarity">
    <text evidence="1">Belongs to the IAP family.</text>
</comment>
<evidence type="ECO:0000256" key="3">
    <source>
        <dbReference type="ARBA" id="ARBA00022723"/>
    </source>
</evidence>
<evidence type="ECO:0000313" key="10">
    <source>
        <dbReference type="Proteomes" id="UP001607303"/>
    </source>
</evidence>
<dbReference type="GO" id="GO:0089720">
    <property type="term" value="F:caspase binding"/>
    <property type="evidence" value="ECO:0007669"/>
    <property type="project" value="UniProtKB-ARBA"/>
</dbReference>
<evidence type="ECO:0000313" key="9">
    <source>
        <dbReference type="EMBL" id="KAL2731571.1"/>
    </source>
</evidence>
<evidence type="ECO:0000256" key="1">
    <source>
        <dbReference type="ARBA" id="ARBA00006672"/>
    </source>
</evidence>
<comment type="caution">
    <text evidence="9">The sequence shown here is derived from an EMBL/GenBank/DDBJ whole genome shotgun (WGS) entry which is preliminary data.</text>
</comment>
<keyword evidence="4 6" id="KW-0863">Zinc-finger</keyword>
<dbReference type="Gene3D" id="3.30.40.10">
    <property type="entry name" value="Zinc/RING finger domain, C3HC4 (zinc finger)"/>
    <property type="match status" value="1"/>
</dbReference>
<dbReference type="SUPFAM" id="SSF57924">
    <property type="entry name" value="Inhibitor of apoptosis (IAP) repeat"/>
    <property type="match status" value="3"/>
</dbReference>
<accession>A0ABD2BFP5</accession>
<dbReference type="GO" id="GO:0070936">
    <property type="term" value="P:protein K48-linked ubiquitination"/>
    <property type="evidence" value="ECO:0007669"/>
    <property type="project" value="UniProtKB-ARBA"/>
</dbReference>
<protein>
    <submittedName>
        <fullName evidence="9">Death-associated inhibitor of apoptosis 2 isoform X1</fullName>
    </submittedName>
</protein>
<dbReference type="InterPro" id="IPR050784">
    <property type="entry name" value="IAP"/>
</dbReference>
<dbReference type="CDD" id="cd00022">
    <property type="entry name" value="BIR"/>
    <property type="match status" value="3"/>
</dbReference>
<organism evidence="9 10">
    <name type="scientific">Vespula maculifrons</name>
    <name type="common">Eastern yellow jacket</name>
    <name type="synonym">Wasp</name>
    <dbReference type="NCBI Taxonomy" id="7453"/>
    <lineage>
        <taxon>Eukaryota</taxon>
        <taxon>Metazoa</taxon>
        <taxon>Ecdysozoa</taxon>
        <taxon>Arthropoda</taxon>
        <taxon>Hexapoda</taxon>
        <taxon>Insecta</taxon>
        <taxon>Pterygota</taxon>
        <taxon>Neoptera</taxon>
        <taxon>Endopterygota</taxon>
        <taxon>Hymenoptera</taxon>
        <taxon>Apocrita</taxon>
        <taxon>Aculeata</taxon>
        <taxon>Vespoidea</taxon>
        <taxon>Vespidae</taxon>
        <taxon>Vespinae</taxon>
        <taxon>Vespula</taxon>
    </lineage>
</organism>
<feature type="region of interest" description="Disordered" evidence="7">
    <location>
        <begin position="483"/>
        <end position="533"/>
    </location>
</feature>
<dbReference type="EMBL" id="JAYRBN010000076">
    <property type="protein sequence ID" value="KAL2731571.1"/>
    <property type="molecule type" value="Genomic_DNA"/>
</dbReference>
<keyword evidence="3" id="KW-0479">Metal-binding</keyword>
<evidence type="ECO:0000256" key="6">
    <source>
        <dbReference type="PROSITE-ProRule" id="PRU00175"/>
    </source>
</evidence>
<dbReference type="Proteomes" id="UP001607303">
    <property type="component" value="Unassembled WGS sequence"/>
</dbReference>
<dbReference type="FunFam" id="3.30.40.10:FF:000184">
    <property type="entry name" value="Baculoviral IAP repeat containing 2"/>
    <property type="match status" value="1"/>
</dbReference>
<dbReference type="GO" id="GO:0061630">
    <property type="term" value="F:ubiquitin protein ligase activity"/>
    <property type="evidence" value="ECO:0007669"/>
    <property type="project" value="UniProtKB-ARBA"/>
</dbReference>
<dbReference type="PROSITE" id="PS01282">
    <property type="entry name" value="BIR_REPEAT_1"/>
    <property type="match status" value="2"/>
</dbReference>
<keyword evidence="2" id="KW-0053">Apoptosis</keyword>
<dbReference type="SMART" id="SM00184">
    <property type="entry name" value="RING"/>
    <property type="match status" value="1"/>
</dbReference>
<dbReference type="PROSITE" id="PS50143">
    <property type="entry name" value="BIR_REPEAT_2"/>
    <property type="match status" value="3"/>
</dbReference>
<sequence>MNIEENRLRTFVDWPTNAAVSADRIAKAGFYYSGVGLEVQCFLCGIKISEWNYGDQAVTRHRQAAPDCPFVLNPSSTCNIPLLPASVNDRDLSSSSSSVEQAQSDNATEYQCFLSTAVRSDDPQRQYKTLRQRLESFATWPISNIVSPEKLAKAGFYYLQQADLVECVFCRGIILQWELGDDPEKEHRTHFPSCDFYIRRNNEDDIEDIIKLTNVKLMPGSTTDLKDLGIQTHSVPRRLKHATYEGRLRTFEGWPVDLRQTPEMLAIAGFYYVGTEDQVRCFHCDGGLRNWELTDDPWVEHAKWFPKCGFVNIVQGPEFIKECVDSRPPLDLAIVADMCNRASLDRPIASETSEISDSNTEEILEVSPATHPTVSTSPQLFNDAFYEDMLRCEPAMAALEIGLHVEGVKKALRKRVEETGAPHDSADQLIADVLRNQAMDEDARAENQNTNSSIENSLDIIQYFLSLLITEQTLNTSARSINNSEDSNTCPTINRENERENVQEECTNSTQSCGTSDTEDKVLQKTNTNSEVSDSLAEENRRLKEARLCKICMDREIAVVFLPCGHLATCVHCAPSLTYCPICRQEIRATVHDDNKLKSENDT</sequence>
<dbReference type="Pfam" id="PF13920">
    <property type="entry name" value="zf-C3HC4_3"/>
    <property type="match status" value="1"/>
</dbReference>
<dbReference type="GO" id="GO:0048471">
    <property type="term" value="C:perinuclear region of cytoplasm"/>
    <property type="evidence" value="ECO:0007669"/>
    <property type="project" value="UniProtKB-ARBA"/>
</dbReference>
<dbReference type="GO" id="GO:0004869">
    <property type="term" value="F:cysteine-type endopeptidase inhibitor activity"/>
    <property type="evidence" value="ECO:0007669"/>
    <property type="project" value="UniProtKB-ARBA"/>
</dbReference>
<dbReference type="Pfam" id="PF00653">
    <property type="entry name" value="BIR"/>
    <property type="match status" value="3"/>
</dbReference>
<dbReference type="SMART" id="SM00238">
    <property type="entry name" value="BIR"/>
    <property type="match status" value="3"/>
</dbReference>
<dbReference type="GO" id="GO:0031625">
    <property type="term" value="F:ubiquitin protein ligase binding"/>
    <property type="evidence" value="ECO:0007669"/>
    <property type="project" value="UniProtKB-ARBA"/>
</dbReference>
<feature type="compositionally biased region" description="Polar residues" evidence="7">
    <location>
        <begin position="524"/>
        <end position="533"/>
    </location>
</feature>